<sequence>MGELEGRRNRWRRRNEDQRRDACWLRSTGYLFQAKLPKAHHVNALPEPKLATCIGWDMLQRLNCNAILVAAFWGTGARSC</sequence>
<dbReference type="HOGENOM" id="CLU_2594889_0_0_1"/>
<dbReference type="EMBL" id="JH597899">
    <property type="status" value="NOT_ANNOTATED_CDS"/>
    <property type="molecule type" value="Genomic_DNA"/>
</dbReference>
<proteinExistence type="predicted"/>
<evidence type="ECO:0000313" key="1">
    <source>
        <dbReference type="EnsemblProtists" id="HpaP810009"/>
    </source>
</evidence>
<protein>
    <submittedName>
        <fullName evidence="1">Uncharacterized protein</fullName>
    </submittedName>
</protein>
<dbReference type="InParanoid" id="M4BU22"/>
<reference evidence="1" key="2">
    <citation type="submission" date="2015-06" db="UniProtKB">
        <authorList>
            <consortium name="EnsemblProtists"/>
        </authorList>
    </citation>
    <scope>IDENTIFICATION</scope>
    <source>
        <strain evidence="1">Emoy2</strain>
    </source>
</reference>
<keyword evidence="2" id="KW-1185">Reference proteome</keyword>
<organism evidence="1 2">
    <name type="scientific">Hyaloperonospora arabidopsidis (strain Emoy2)</name>
    <name type="common">Downy mildew agent</name>
    <name type="synonym">Peronospora arabidopsidis</name>
    <dbReference type="NCBI Taxonomy" id="559515"/>
    <lineage>
        <taxon>Eukaryota</taxon>
        <taxon>Sar</taxon>
        <taxon>Stramenopiles</taxon>
        <taxon>Oomycota</taxon>
        <taxon>Peronosporomycetes</taxon>
        <taxon>Peronosporales</taxon>
        <taxon>Peronosporaceae</taxon>
        <taxon>Hyaloperonospora</taxon>
    </lineage>
</organism>
<name>M4BU22_HYAAE</name>
<dbReference type="EnsemblProtists" id="HpaT810009">
    <property type="protein sequence ID" value="HpaP810009"/>
    <property type="gene ID" value="HpaG810009"/>
</dbReference>
<evidence type="ECO:0000313" key="2">
    <source>
        <dbReference type="Proteomes" id="UP000011713"/>
    </source>
</evidence>
<dbReference type="AlphaFoldDB" id="M4BU22"/>
<dbReference type="VEuPathDB" id="FungiDB:HpaG810009"/>
<accession>M4BU22</accession>
<reference evidence="2" key="1">
    <citation type="journal article" date="2010" name="Science">
        <title>Signatures of adaptation to obligate biotrophy in the Hyaloperonospora arabidopsidis genome.</title>
        <authorList>
            <person name="Baxter L."/>
            <person name="Tripathy S."/>
            <person name="Ishaque N."/>
            <person name="Boot N."/>
            <person name="Cabral A."/>
            <person name="Kemen E."/>
            <person name="Thines M."/>
            <person name="Ah-Fong A."/>
            <person name="Anderson R."/>
            <person name="Badejoko W."/>
            <person name="Bittner-Eddy P."/>
            <person name="Boore J.L."/>
            <person name="Chibucos M.C."/>
            <person name="Coates M."/>
            <person name="Dehal P."/>
            <person name="Delehaunty K."/>
            <person name="Dong S."/>
            <person name="Downton P."/>
            <person name="Dumas B."/>
            <person name="Fabro G."/>
            <person name="Fronick C."/>
            <person name="Fuerstenberg S.I."/>
            <person name="Fulton L."/>
            <person name="Gaulin E."/>
            <person name="Govers F."/>
            <person name="Hughes L."/>
            <person name="Humphray S."/>
            <person name="Jiang R.H."/>
            <person name="Judelson H."/>
            <person name="Kamoun S."/>
            <person name="Kyung K."/>
            <person name="Meijer H."/>
            <person name="Minx P."/>
            <person name="Morris P."/>
            <person name="Nelson J."/>
            <person name="Phuntumart V."/>
            <person name="Qutob D."/>
            <person name="Rehmany A."/>
            <person name="Rougon-Cardoso A."/>
            <person name="Ryden P."/>
            <person name="Torto-Alalibo T."/>
            <person name="Studholme D."/>
            <person name="Wang Y."/>
            <person name="Win J."/>
            <person name="Wood J."/>
            <person name="Clifton S.W."/>
            <person name="Rogers J."/>
            <person name="Van den Ackerveken G."/>
            <person name="Jones J.D."/>
            <person name="McDowell J.M."/>
            <person name="Beynon J."/>
            <person name="Tyler B.M."/>
        </authorList>
    </citation>
    <scope>NUCLEOTIDE SEQUENCE [LARGE SCALE GENOMIC DNA]</scope>
    <source>
        <strain evidence="2">Emoy2</strain>
    </source>
</reference>
<dbReference type="Proteomes" id="UP000011713">
    <property type="component" value="Unassembled WGS sequence"/>
</dbReference>